<dbReference type="InParanoid" id="A0A1S3JK57"/>
<organism evidence="8 9">
    <name type="scientific">Lingula anatina</name>
    <name type="common">Brachiopod</name>
    <name type="synonym">Lingula unguis</name>
    <dbReference type="NCBI Taxonomy" id="7574"/>
    <lineage>
        <taxon>Eukaryota</taxon>
        <taxon>Metazoa</taxon>
        <taxon>Spiralia</taxon>
        <taxon>Lophotrochozoa</taxon>
        <taxon>Brachiopoda</taxon>
        <taxon>Linguliformea</taxon>
        <taxon>Lingulata</taxon>
        <taxon>Lingulida</taxon>
        <taxon>Linguloidea</taxon>
        <taxon>Lingulidae</taxon>
        <taxon>Lingula</taxon>
    </lineage>
</organism>
<evidence type="ECO:0000256" key="5">
    <source>
        <dbReference type="ARBA" id="ARBA00023136"/>
    </source>
</evidence>
<protein>
    <recommendedName>
        <fullName evidence="6">Anoctamin</fullName>
    </recommendedName>
</protein>
<feature type="transmembrane region" description="Helical" evidence="6">
    <location>
        <begin position="395"/>
        <end position="416"/>
    </location>
</feature>
<feature type="transmembrane region" description="Helical" evidence="6">
    <location>
        <begin position="428"/>
        <end position="451"/>
    </location>
</feature>
<evidence type="ECO:0000256" key="4">
    <source>
        <dbReference type="ARBA" id="ARBA00022989"/>
    </source>
</evidence>
<dbReference type="GO" id="GO:0005254">
    <property type="term" value="F:chloride channel activity"/>
    <property type="evidence" value="ECO:0007669"/>
    <property type="project" value="TreeGrafter"/>
</dbReference>
<sequence>MNSHHGGRESSPPVEPFHTLCVLEFVTDAPQAAIEWMIAKIHAQRTAGGAELQAYSVVNRHNQEVILHIGAGTDRLLEAAELMQIKKEDSAGVLREITIAEISQFKKSGDLANFLTLAEKQQIILHELEKIRASDSDKHVPGYLKKKLYPGQSIVRKLLNDAVIHKLYPLHDRDVLKRLGEEWYNKVSKPQPIDDIRTYFGETIAMYFGFLGFYTMALIPPAILGLMYYFVAWQDINRLALFAVFNVVWATIFLQVWKRKASEFAFKWGTLDRVHFEDCRAAYFGKMGINKVTGRPEPVYPKWKRVLRFYCITIPIILSCLLFAVGVMLVYFWFQIEAEVYHAEWQTLWTKALVLVPSLLYSVAIVVMNSIYRKIAKALNDFENHRLQSAYDNHLIIKLVLFDFVNCFVVLFYIAFYMQDIPRLRSSLALLLIIQQVIGQIQESLLPYLMFRYKSNKMDKAEERRESLVDKDAKVDSDESSHVTDIISKEVRKQAEVEGEMETYEGTMDDYLEMFIQFGYVVLFSSAYPLAAVWAFINNVTEIRTDSFKLCKVFQRPFSQPTASIGAWQIAFQLMGIIAVMTNCALVALSLHNQGLLPKWDTADLVLLFVGGEHLVLALTQVLGAMVPDLPRTVRTEMARIEFQARQAWRNERSQAARTHRVKLRRAVSLLNATPISMPPLADSKVDGTTMQHRTTNV</sequence>
<keyword evidence="4 6" id="KW-1133">Transmembrane helix</keyword>
<name>A0A1S3JK57_LINAN</name>
<comment type="caution">
    <text evidence="6">Lacks conserved residue(s) required for the propagation of feature annotation.</text>
</comment>
<dbReference type="Pfam" id="PF04547">
    <property type="entry name" value="Anoctamin"/>
    <property type="match status" value="1"/>
</dbReference>
<keyword evidence="8" id="KW-1185">Reference proteome</keyword>
<comment type="subcellular location">
    <subcellularLocation>
        <location evidence="1 6">Membrane</location>
        <topology evidence="1 6">Multi-pass membrane protein</topology>
    </subcellularLocation>
</comment>
<dbReference type="Proteomes" id="UP000085678">
    <property type="component" value="Unplaced"/>
</dbReference>
<feature type="transmembrane region" description="Helical" evidence="6">
    <location>
        <begin position="309"/>
        <end position="334"/>
    </location>
</feature>
<feature type="transmembrane region" description="Helical" evidence="6">
    <location>
        <begin position="236"/>
        <end position="257"/>
    </location>
</feature>
<dbReference type="RefSeq" id="XP_013410753.1">
    <property type="nucleotide sequence ID" value="XM_013555299.1"/>
</dbReference>
<feature type="transmembrane region" description="Helical" evidence="6">
    <location>
        <begin position="570"/>
        <end position="591"/>
    </location>
</feature>
<evidence type="ECO:0000256" key="2">
    <source>
        <dbReference type="ARBA" id="ARBA00009671"/>
    </source>
</evidence>
<feature type="transmembrane region" description="Helical" evidence="6">
    <location>
        <begin position="207"/>
        <end position="230"/>
    </location>
</feature>
<feature type="transmembrane region" description="Helical" evidence="6">
    <location>
        <begin position="603"/>
        <end position="627"/>
    </location>
</feature>
<gene>
    <name evidence="9" type="primary">LOC106173954</name>
</gene>
<feature type="transmembrane region" description="Helical" evidence="6">
    <location>
        <begin position="518"/>
        <end position="537"/>
    </location>
</feature>
<comment type="similarity">
    <text evidence="2 6">Belongs to the anoctamin family.</text>
</comment>
<dbReference type="PANTHER" id="PTHR12308:SF74">
    <property type="entry name" value="ANOCTAMIN"/>
    <property type="match status" value="1"/>
</dbReference>
<dbReference type="OrthoDB" id="296386at2759"/>
<dbReference type="PANTHER" id="PTHR12308">
    <property type="entry name" value="ANOCTAMIN"/>
    <property type="match status" value="1"/>
</dbReference>
<evidence type="ECO:0000256" key="6">
    <source>
        <dbReference type="RuleBase" id="RU280814"/>
    </source>
</evidence>
<feature type="transmembrane region" description="Helical" evidence="6">
    <location>
        <begin position="354"/>
        <end position="372"/>
    </location>
</feature>
<dbReference type="GO" id="GO:0005886">
    <property type="term" value="C:plasma membrane"/>
    <property type="evidence" value="ECO:0007669"/>
    <property type="project" value="TreeGrafter"/>
</dbReference>
<feature type="domain" description="Anoctamin transmembrane" evidence="7">
    <location>
        <begin position="196"/>
        <end position="640"/>
    </location>
</feature>
<evidence type="ECO:0000313" key="8">
    <source>
        <dbReference type="Proteomes" id="UP000085678"/>
    </source>
</evidence>
<proteinExistence type="inferred from homology"/>
<evidence type="ECO:0000313" key="9">
    <source>
        <dbReference type="RefSeq" id="XP_013410753.1"/>
    </source>
</evidence>
<dbReference type="FunCoup" id="A0A1S3JK57">
    <property type="interactions" value="967"/>
</dbReference>
<accession>A0A1S3JK57</accession>
<evidence type="ECO:0000259" key="7">
    <source>
        <dbReference type="Pfam" id="PF04547"/>
    </source>
</evidence>
<evidence type="ECO:0000256" key="1">
    <source>
        <dbReference type="ARBA" id="ARBA00004141"/>
    </source>
</evidence>
<keyword evidence="5 6" id="KW-0472">Membrane</keyword>
<reference evidence="9" key="1">
    <citation type="submission" date="2025-08" db="UniProtKB">
        <authorList>
            <consortium name="RefSeq"/>
        </authorList>
    </citation>
    <scope>IDENTIFICATION</scope>
    <source>
        <tissue evidence="9">Gonads</tissue>
    </source>
</reference>
<dbReference type="GeneID" id="106173954"/>
<dbReference type="InterPro" id="IPR007632">
    <property type="entry name" value="Anoctamin"/>
</dbReference>
<dbReference type="AlphaFoldDB" id="A0A1S3JK57"/>
<evidence type="ECO:0000256" key="3">
    <source>
        <dbReference type="ARBA" id="ARBA00022692"/>
    </source>
</evidence>
<dbReference type="KEGG" id="lak:106173954"/>
<dbReference type="InterPro" id="IPR049452">
    <property type="entry name" value="Anoctamin_TM"/>
</dbReference>
<keyword evidence="3 6" id="KW-0812">Transmembrane</keyword>